<feature type="region of interest" description="Disordered" evidence="5">
    <location>
        <begin position="236"/>
        <end position="304"/>
    </location>
</feature>
<dbReference type="GO" id="GO:0032543">
    <property type="term" value="P:mitochondrial translation"/>
    <property type="evidence" value="ECO:0007669"/>
    <property type="project" value="TreeGrafter"/>
</dbReference>
<evidence type="ECO:0000256" key="1">
    <source>
        <dbReference type="ARBA" id="ARBA00006700"/>
    </source>
</evidence>
<protein>
    <recommendedName>
        <fullName evidence="4">Large ribosomal subunit protein uL23m</fullName>
    </recommendedName>
</protein>
<dbReference type="InParanoid" id="A0A0G4GX61"/>
<dbReference type="VEuPathDB" id="CryptoDB:Vbra_895"/>
<dbReference type="AlphaFoldDB" id="A0A0G4GX61"/>
<dbReference type="PANTHER" id="PTHR12059">
    <property type="entry name" value="RIBOSOMAL PROTEIN L23-RELATED"/>
    <property type="match status" value="1"/>
</dbReference>
<evidence type="ECO:0000313" key="6">
    <source>
        <dbReference type="EMBL" id="CEM35652.1"/>
    </source>
</evidence>
<dbReference type="InterPro" id="IPR012678">
    <property type="entry name" value="Ribosomal_uL23/eL15/eS24_sf"/>
</dbReference>
<dbReference type="InterPro" id="IPR012677">
    <property type="entry name" value="Nucleotide-bd_a/b_plait_sf"/>
</dbReference>
<accession>A0A0G4GX61</accession>
<keyword evidence="7" id="KW-1185">Reference proteome</keyword>
<dbReference type="Proteomes" id="UP000041254">
    <property type="component" value="Unassembled WGS sequence"/>
</dbReference>
<organism evidence="6 7">
    <name type="scientific">Vitrella brassicaformis (strain CCMP3155)</name>
    <dbReference type="NCBI Taxonomy" id="1169540"/>
    <lineage>
        <taxon>Eukaryota</taxon>
        <taxon>Sar</taxon>
        <taxon>Alveolata</taxon>
        <taxon>Colpodellida</taxon>
        <taxon>Vitrellaceae</taxon>
        <taxon>Vitrella</taxon>
    </lineage>
</organism>
<feature type="compositionally biased region" description="Low complexity" evidence="5">
    <location>
        <begin position="249"/>
        <end position="271"/>
    </location>
</feature>
<gene>
    <name evidence="6" type="ORF">Vbra_895</name>
</gene>
<dbReference type="FunCoup" id="A0A0G4GX61">
    <property type="interactions" value="111"/>
</dbReference>
<evidence type="ECO:0000256" key="4">
    <source>
        <dbReference type="ARBA" id="ARBA00039977"/>
    </source>
</evidence>
<proteinExistence type="inferred from homology"/>
<dbReference type="Pfam" id="PF00276">
    <property type="entry name" value="Ribosomal_L23"/>
    <property type="match status" value="1"/>
</dbReference>
<keyword evidence="3" id="KW-0687">Ribonucleoprotein</keyword>
<dbReference type="GO" id="GO:0005762">
    <property type="term" value="C:mitochondrial large ribosomal subunit"/>
    <property type="evidence" value="ECO:0007669"/>
    <property type="project" value="TreeGrafter"/>
</dbReference>
<dbReference type="PANTHER" id="PTHR12059:SF5">
    <property type="entry name" value="LARGE RIBOSOMAL SUBUNIT PROTEIN UL23M"/>
    <property type="match status" value="1"/>
</dbReference>
<dbReference type="OrthoDB" id="275582at2759"/>
<dbReference type="OMA" id="RHQTIEY"/>
<evidence type="ECO:0000256" key="2">
    <source>
        <dbReference type="ARBA" id="ARBA00022980"/>
    </source>
</evidence>
<keyword evidence="2" id="KW-0689">Ribosomal protein</keyword>
<dbReference type="GO" id="GO:0003735">
    <property type="term" value="F:structural constituent of ribosome"/>
    <property type="evidence" value="ECO:0007669"/>
    <property type="project" value="InterPro"/>
</dbReference>
<sequence>MFSSRPLLGPPKAPRNVYFPWQNCYIHLTGVFLERNRLALKVPLNFTKYEIREYLKKLYGAKVLKVNTLVRQPQRTRNYMHKTLGYYRRGPLHKKAIVNFEHAIPDDVKMFSSSRQLGRNPALLKKNISYGKKNPKHQTRHRDDLFWMGVDRNAWRLPLPTLLAGDHYDLNPTGKVPEDETQMPPDPTKPFAWAGLRVRPKTKIDGAPEQAHPYLDVTPWRRNVQRLMARGTVAAKGFAPTGGGERMSELLPTLPGEEGTPPPGEATAALTDVRVEDARARYAGPQRSDRGKDVPTTGPYKPPS</sequence>
<dbReference type="Gene3D" id="3.30.70.330">
    <property type="match status" value="1"/>
</dbReference>
<dbReference type="InterPro" id="IPR013025">
    <property type="entry name" value="Ribosomal_uL23-like"/>
</dbReference>
<dbReference type="EMBL" id="CDMY01000859">
    <property type="protein sequence ID" value="CEM35652.1"/>
    <property type="molecule type" value="Genomic_DNA"/>
</dbReference>
<comment type="similarity">
    <text evidence="1">Belongs to the universal ribosomal protein uL23 family.</text>
</comment>
<evidence type="ECO:0000313" key="7">
    <source>
        <dbReference type="Proteomes" id="UP000041254"/>
    </source>
</evidence>
<reference evidence="6 7" key="1">
    <citation type="submission" date="2014-11" db="EMBL/GenBank/DDBJ databases">
        <authorList>
            <person name="Zhu J."/>
            <person name="Qi W."/>
            <person name="Song R."/>
        </authorList>
    </citation>
    <scope>NUCLEOTIDE SEQUENCE [LARGE SCALE GENOMIC DNA]</scope>
</reference>
<name>A0A0G4GX61_VITBC</name>
<dbReference type="PhylomeDB" id="A0A0G4GX61"/>
<evidence type="ECO:0000256" key="5">
    <source>
        <dbReference type="SAM" id="MobiDB-lite"/>
    </source>
</evidence>
<evidence type="ECO:0000256" key="3">
    <source>
        <dbReference type="ARBA" id="ARBA00023274"/>
    </source>
</evidence>
<dbReference type="SUPFAM" id="SSF54189">
    <property type="entry name" value="Ribosomal proteins S24e, L23 and L15e"/>
    <property type="match status" value="1"/>
</dbReference>